<protein>
    <submittedName>
        <fullName evidence="2">Uncharacterized protein</fullName>
    </submittedName>
</protein>
<keyword evidence="1" id="KW-0472">Membrane</keyword>
<evidence type="ECO:0000313" key="3">
    <source>
        <dbReference type="Proteomes" id="UP001054821"/>
    </source>
</evidence>
<comment type="caution">
    <text evidence="2">The sequence shown here is derived from an EMBL/GenBank/DDBJ whole genome shotgun (WGS) entry which is preliminary data.</text>
</comment>
<evidence type="ECO:0000256" key="1">
    <source>
        <dbReference type="SAM" id="Phobius"/>
    </source>
</evidence>
<keyword evidence="1" id="KW-0812">Transmembrane</keyword>
<dbReference type="Proteomes" id="UP001054821">
    <property type="component" value="Chromosome 1"/>
</dbReference>
<dbReference type="AlphaFoldDB" id="A0AAD4WVT2"/>
<dbReference type="EMBL" id="JAJFAZ020000001">
    <property type="protein sequence ID" value="KAI5350081.1"/>
    <property type="molecule type" value="Genomic_DNA"/>
</dbReference>
<proteinExistence type="predicted"/>
<name>A0AAD4WVT2_PRUDU</name>
<organism evidence="2 3">
    <name type="scientific">Prunus dulcis</name>
    <name type="common">Almond</name>
    <name type="synonym">Amygdalus dulcis</name>
    <dbReference type="NCBI Taxonomy" id="3755"/>
    <lineage>
        <taxon>Eukaryota</taxon>
        <taxon>Viridiplantae</taxon>
        <taxon>Streptophyta</taxon>
        <taxon>Embryophyta</taxon>
        <taxon>Tracheophyta</taxon>
        <taxon>Spermatophyta</taxon>
        <taxon>Magnoliopsida</taxon>
        <taxon>eudicotyledons</taxon>
        <taxon>Gunneridae</taxon>
        <taxon>Pentapetalae</taxon>
        <taxon>rosids</taxon>
        <taxon>fabids</taxon>
        <taxon>Rosales</taxon>
        <taxon>Rosaceae</taxon>
        <taxon>Amygdaloideae</taxon>
        <taxon>Amygdaleae</taxon>
        <taxon>Prunus</taxon>
    </lineage>
</organism>
<reference evidence="2 3" key="1">
    <citation type="journal article" date="2022" name="G3 (Bethesda)">
        <title>Whole-genome sequence and methylome profiling of the almond [Prunus dulcis (Mill.) D.A. Webb] cultivar 'Nonpareil'.</title>
        <authorList>
            <person name="D'Amico-Willman K.M."/>
            <person name="Ouma W.Z."/>
            <person name="Meulia T."/>
            <person name="Sideli G.M."/>
            <person name="Gradziel T.M."/>
            <person name="Fresnedo-Ramirez J."/>
        </authorList>
    </citation>
    <scope>NUCLEOTIDE SEQUENCE [LARGE SCALE GENOMIC DNA]</scope>
    <source>
        <strain evidence="2">Clone GOH B32 T37-40</strain>
    </source>
</reference>
<keyword evidence="1" id="KW-1133">Transmembrane helix</keyword>
<evidence type="ECO:0000313" key="2">
    <source>
        <dbReference type="EMBL" id="KAI5350081.1"/>
    </source>
</evidence>
<sequence length="103" mass="11364">MYSPLLLFKGGGGVKKICLLTYTHYLTYSHEDIAYFLAPTTPSLQEERGSEKKLCLHELAKVDMEDLSLFSSTVSVVVAVVVAIVAAVDVAFVCFTFHCYGYC</sequence>
<accession>A0AAD4WVT2</accession>
<feature type="transmembrane region" description="Helical" evidence="1">
    <location>
        <begin position="74"/>
        <end position="100"/>
    </location>
</feature>
<keyword evidence="3" id="KW-1185">Reference proteome</keyword>
<gene>
    <name evidence="2" type="ORF">L3X38_002972</name>
</gene>